<evidence type="ECO:0000256" key="1">
    <source>
        <dbReference type="SAM" id="MobiDB-lite"/>
    </source>
</evidence>
<name>A0A1A9UHT2_GLOAU</name>
<feature type="compositionally biased region" description="Basic and acidic residues" evidence="1">
    <location>
        <begin position="74"/>
        <end position="88"/>
    </location>
</feature>
<dbReference type="AlphaFoldDB" id="A0A1A9UHT2"/>
<evidence type="ECO:0000313" key="2">
    <source>
        <dbReference type="EnsemblMetazoa" id="GAUT005311-PA"/>
    </source>
</evidence>
<evidence type="ECO:0000313" key="3">
    <source>
        <dbReference type="Proteomes" id="UP000078200"/>
    </source>
</evidence>
<proteinExistence type="predicted"/>
<reference evidence="2" key="1">
    <citation type="submission" date="2020-05" db="UniProtKB">
        <authorList>
            <consortium name="EnsemblMetazoa"/>
        </authorList>
    </citation>
    <scope>IDENTIFICATION</scope>
    <source>
        <strain evidence="2">TTRI</strain>
    </source>
</reference>
<dbReference type="VEuPathDB" id="VectorBase:GAUT005311"/>
<feature type="compositionally biased region" description="Basic residues" evidence="1">
    <location>
        <begin position="64"/>
        <end position="73"/>
    </location>
</feature>
<organism evidence="2 3">
    <name type="scientific">Glossina austeni</name>
    <name type="common">Savannah tsetse fly</name>
    <dbReference type="NCBI Taxonomy" id="7395"/>
    <lineage>
        <taxon>Eukaryota</taxon>
        <taxon>Metazoa</taxon>
        <taxon>Ecdysozoa</taxon>
        <taxon>Arthropoda</taxon>
        <taxon>Hexapoda</taxon>
        <taxon>Insecta</taxon>
        <taxon>Pterygota</taxon>
        <taxon>Neoptera</taxon>
        <taxon>Endopterygota</taxon>
        <taxon>Diptera</taxon>
        <taxon>Brachycera</taxon>
        <taxon>Muscomorpha</taxon>
        <taxon>Hippoboscoidea</taxon>
        <taxon>Glossinidae</taxon>
        <taxon>Glossina</taxon>
    </lineage>
</organism>
<feature type="region of interest" description="Disordered" evidence="1">
    <location>
        <begin position="56"/>
        <end position="88"/>
    </location>
</feature>
<keyword evidence="3" id="KW-1185">Reference proteome</keyword>
<dbReference type="EnsemblMetazoa" id="GAUT005311-RA">
    <property type="protein sequence ID" value="GAUT005311-PA"/>
    <property type="gene ID" value="GAUT005311"/>
</dbReference>
<sequence>MVLVQAGSQFPKPLEEFDDDPIGYKLTSKGLLLLQELQDAGDGYIRDANCATCRDEKQAPQPKLKTKGMARRQRIVEKRAEKKKFVEK</sequence>
<protein>
    <submittedName>
        <fullName evidence="2">Uncharacterized protein</fullName>
    </submittedName>
</protein>
<accession>A0A1A9UHT2</accession>
<dbReference type="Proteomes" id="UP000078200">
    <property type="component" value="Unassembled WGS sequence"/>
</dbReference>